<geneLocation type="plasmid" evidence="1">
    <name>pE013</name>
</geneLocation>
<reference evidence="1" key="1">
    <citation type="submission" date="2019-01" db="EMBL/GenBank/DDBJ databases">
        <title>Genomic characterization of novel carbapenem resistance plasmid carrying blaIMP-6 in northern Osaka.</title>
        <authorList>
            <person name="Abe R."/>
            <person name="Akeda Y."/>
            <person name="Sugawara Y."/>
            <person name="Yamamoto N."/>
            <person name="Tomono K."/>
            <person name="Takeuchi D."/>
            <person name="Kawahara R."/>
            <person name="Hamada S."/>
        </authorList>
    </citation>
    <scope>NUCLEOTIDE SEQUENCE</scope>
    <source>
        <strain evidence="1">E013</strain>
        <plasmid evidence="1">pE013</plasmid>
    </source>
</reference>
<proteinExistence type="predicted"/>
<dbReference type="AlphaFoldDB" id="A0A455TK79"/>
<evidence type="ECO:0000313" key="1">
    <source>
        <dbReference type="EMBL" id="BBI29039.1"/>
    </source>
</evidence>
<organism evidence="1">
    <name type="scientific">Klebsiella pneumoniae</name>
    <dbReference type="NCBI Taxonomy" id="573"/>
    <lineage>
        <taxon>Bacteria</taxon>
        <taxon>Pseudomonadati</taxon>
        <taxon>Pseudomonadota</taxon>
        <taxon>Gammaproteobacteria</taxon>
        <taxon>Enterobacterales</taxon>
        <taxon>Enterobacteriaceae</taxon>
        <taxon>Klebsiella/Raoultella group</taxon>
        <taxon>Klebsiella</taxon>
        <taxon>Klebsiella pneumoniae complex</taxon>
    </lineage>
</organism>
<protein>
    <submittedName>
        <fullName evidence="1">Uncharacterized protein</fullName>
    </submittedName>
</protein>
<name>A0A455TK79_KLEPN</name>
<dbReference type="EMBL" id="AP019401">
    <property type="protein sequence ID" value="BBI29039.1"/>
    <property type="molecule type" value="Genomic_DNA"/>
</dbReference>
<keyword evidence="1" id="KW-0614">Plasmid</keyword>
<accession>A0A455TK79</accession>
<sequence length="43" mass="4273">MTARSVRGGGPSLVSLPAQEVWCDKDVAVPAPHSPGPGSGPFG</sequence>